<organism evidence="1 2">
    <name type="scientific">Russula earlei</name>
    <dbReference type="NCBI Taxonomy" id="71964"/>
    <lineage>
        <taxon>Eukaryota</taxon>
        <taxon>Fungi</taxon>
        <taxon>Dikarya</taxon>
        <taxon>Basidiomycota</taxon>
        <taxon>Agaricomycotina</taxon>
        <taxon>Agaricomycetes</taxon>
        <taxon>Russulales</taxon>
        <taxon>Russulaceae</taxon>
        <taxon>Russula</taxon>
    </lineage>
</organism>
<gene>
    <name evidence="1" type="ORF">F5148DRAFT_157500</name>
</gene>
<protein>
    <submittedName>
        <fullName evidence="1">WD40 repeat-like protein</fullName>
    </submittedName>
</protein>
<dbReference type="Proteomes" id="UP001207468">
    <property type="component" value="Unassembled WGS sequence"/>
</dbReference>
<proteinExistence type="predicted"/>
<evidence type="ECO:0000313" key="1">
    <source>
        <dbReference type="EMBL" id="KAI9512006.1"/>
    </source>
</evidence>
<comment type="caution">
    <text evidence="1">The sequence shown here is derived from an EMBL/GenBank/DDBJ whole genome shotgun (WGS) entry which is preliminary data.</text>
</comment>
<keyword evidence="2" id="KW-1185">Reference proteome</keyword>
<sequence length="421" mass="43783">MSSPVTQIPAATIQDDFTTVLSEVHAGIIPSENIWLSCYKDGEPSVHGKIAASLHEQDRDRVELVGTGGVELRRTSQLRYTARCVGLGIDSVDFVSPTEVYADPLHSDEKRPRQIPSFAIANGLLVTALLDGTISVYNRPPSPSATATYPIPTAHAIRPFAASKLHKSVVNALEILSASSSSRPLLASAGSDFAIHLSPLPTASESSTTPDTLAPLLSLKGHLGAVTALLPQPTDSLLSASADGSLRKWDARSGAQQAMWTMPKPALALADDASGSGVAWVALSDGSVQQVDARASAGGGTSAETWSAGVPARAIAVSADGREIALGAAEGTSALFDVRRGSVRERWRRSGAPVECVSFAPGGRVVVGGEDGLPYVVDFAGGGADVSELVFGNVEAVRALRVSEELVYIAGDGGVVRKYRL</sequence>
<dbReference type="EMBL" id="JAGFNK010000014">
    <property type="protein sequence ID" value="KAI9512006.1"/>
    <property type="molecule type" value="Genomic_DNA"/>
</dbReference>
<evidence type="ECO:0000313" key="2">
    <source>
        <dbReference type="Proteomes" id="UP001207468"/>
    </source>
</evidence>
<reference evidence="1" key="1">
    <citation type="submission" date="2021-03" db="EMBL/GenBank/DDBJ databases">
        <title>Evolutionary priming and transition to the ectomycorrhizal habit in an iconic lineage of mushroom-forming fungi: is preadaptation a requirement?</title>
        <authorList>
            <consortium name="DOE Joint Genome Institute"/>
            <person name="Looney B.P."/>
            <person name="Miyauchi S."/>
            <person name="Morin E."/>
            <person name="Drula E."/>
            <person name="Courty P.E."/>
            <person name="Chicoki N."/>
            <person name="Fauchery L."/>
            <person name="Kohler A."/>
            <person name="Kuo A."/>
            <person name="LaButti K."/>
            <person name="Pangilinan J."/>
            <person name="Lipzen A."/>
            <person name="Riley R."/>
            <person name="Andreopoulos W."/>
            <person name="He G."/>
            <person name="Johnson J."/>
            <person name="Barry K.W."/>
            <person name="Grigoriev I.V."/>
            <person name="Nagy L."/>
            <person name="Hibbett D."/>
            <person name="Henrissat B."/>
            <person name="Matheny P.B."/>
            <person name="Labbe J."/>
            <person name="Martin A.F."/>
        </authorList>
    </citation>
    <scope>NUCLEOTIDE SEQUENCE</scope>
    <source>
        <strain evidence="1">BPL698</strain>
    </source>
</reference>
<name>A0ACC0UK26_9AGAM</name>
<accession>A0ACC0UK26</accession>